<reference evidence="2 3" key="1">
    <citation type="submission" date="2014-04" db="EMBL/GenBank/DDBJ databases">
        <title>Evolutionary Origins and Diversification of the Mycorrhizal Mutualists.</title>
        <authorList>
            <consortium name="DOE Joint Genome Institute"/>
            <consortium name="Mycorrhizal Genomics Consortium"/>
            <person name="Kohler A."/>
            <person name="Kuo A."/>
            <person name="Nagy L.G."/>
            <person name="Floudas D."/>
            <person name="Copeland A."/>
            <person name="Barry K.W."/>
            <person name="Cichocki N."/>
            <person name="Veneault-Fourrey C."/>
            <person name="LaButti K."/>
            <person name="Lindquist E.A."/>
            <person name="Lipzen A."/>
            <person name="Lundell T."/>
            <person name="Morin E."/>
            <person name="Murat C."/>
            <person name="Riley R."/>
            <person name="Ohm R."/>
            <person name="Sun H."/>
            <person name="Tunlid A."/>
            <person name="Henrissat B."/>
            <person name="Grigoriev I.V."/>
            <person name="Hibbett D.S."/>
            <person name="Martin F."/>
        </authorList>
    </citation>
    <scope>NUCLEOTIDE SEQUENCE [LARGE SCALE GENOMIC DNA]</scope>
    <source>
        <strain evidence="2 3">Koide BX008</strain>
    </source>
</reference>
<name>A0A0C2T192_AMAMK</name>
<sequence length="236" mass="26464">MLIESMRTFFDVLPKKSPNASNFWSQLAMHEAELVQPTASVETRFSAASSDSSSSSLFKEDEQNATKPLTKPRETCSSLTIRDTKVAEEAGLIHGPSELIVRDPGATPMTRPIPKIKPTTRGGVYTWNEKNEEGIVKIESNNEVVSPDMGNSSAISRSNSNSRCIDRGTFRGWYRRRPLWMIAVPHRAVSDCTPSPNVVLWTIHGVRWLLFDDDGWNFLIFASYTTWLRELESALG</sequence>
<feature type="region of interest" description="Disordered" evidence="1">
    <location>
        <begin position="45"/>
        <end position="76"/>
    </location>
</feature>
<protein>
    <submittedName>
        <fullName evidence="2">Uncharacterized protein</fullName>
    </submittedName>
</protein>
<evidence type="ECO:0000313" key="3">
    <source>
        <dbReference type="Proteomes" id="UP000054549"/>
    </source>
</evidence>
<dbReference type="InParanoid" id="A0A0C2T192"/>
<gene>
    <name evidence="2" type="ORF">M378DRAFT_26618</name>
</gene>
<dbReference type="EMBL" id="KN818302">
    <property type="protein sequence ID" value="KIL60219.1"/>
    <property type="molecule type" value="Genomic_DNA"/>
</dbReference>
<feature type="compositionally biased region" description="Low complexity" evidence="1">
    <location>
        <begin position="46"/>
        <end position="56"/>
    </location>
</feature>
<organism evidence="2 3">
    <name type="scientific">Amanita muscaria (strain Koide BX008)</name>
    <dbReference type="NCBI Taxonomy" id="946122"/>
    <lineage>
        <taxon>Eukaryota</taxon>
        <taxon>Fungi</taxon>
        <taxon>Dikarya</taxon>
        <taxon>Basidiomycota</taxon>
        <taxon>Agaricomycotina</taxon>
        <taxon>Agaricomycetes</taxon>
        <taxon>Agaricomycetidae</taxon>
        <taxon>Agaricales</taxon>
        <taxon>Pluteineae</taxon>
        <taxon>Amanitaceae</taxon>
        <taxon>Amanita</taxon>
    </lineage>
</organism>
<keyword evidence="3" id="KW-1185">Reference proteome</keyword>
<proteinExistence type="predicted"/>
<accession>A0A0C2T192</accession>
<dbReference type="Proteomes" id="UP000054549">
    <property type="component" value="Unassembled WGS sequence"/>
</dbReference>
<evidence type="ECO:0000313" key="2">
    <source>
        <dbReference type="EMBL" id="KIL60219.1"/>
    </source>
</evidence>
<evidence type="ECO:0000256" key="1">
    <source>
        <dbReference type="SAM" id="MobiDB-lite"/>
    </source>
</evidence>
<dbReference type="HOGENOM" id="CLU_1175165_0_0_1"/>
<dbReference type="AlphaFoldDB" id="A0A0C2T192"/>